<evidence type="ECO:0000313" key="2">
    <source>
        <dbReference type="Proteomes" id="UP001066276"/>
    </source>
</evidence>
<reference evidence="1" key="1">
    <citation type="journal article" date="2022" name="bioRxiv">
        <title>Sequencing and chromosome-scale assembly of the giantPleurodeles waltlgenome.</title>
        <authorList>
            <person name="Brown T."/>
            <person name="Elewa A."/>
            <person name="Iarovenko S."/>
            <person name="Subramanian E."/>
            <person name="Araus A.J."/>
            <person name="Petzold A."/>
            <person name="Susuki M."/>
            <person name="Suzuki K.-i.T."/>
            <person name="Hayashi T."/>
            <person name="Toyoda A."/>
            <person name="Oliveira C."/>
            <person name="Osipova E."/>
            <person name="Leigh N.D."/>
            <person name="Simon A."/>
            <person name="Yun M.H."/>
        </authorList>
    </citation>
    <scope>NUCLEOTIDE SEQUENCE</scope>
    <source>
        <strain evidence="1">20211129_DDA</strain>
        <tissue evidence="1">Liver</tissue>
    </source>
</reference>
<evidence type="ECO:0000313" key="1">
    <source>
        <dbReference type="EMBL" id="KAJ1123984.1"/>
    </source>
</evidence>
<sequence>MALCWGPVGRRPGQAPRSFSPPAPCPLGVVRRCAGPSVRYTALEPRFCVPVTVGVLNGCFDSPSESVRARRSFRGLPPHLAVLPLAPGPAPFKQRPLPPLFAVMGVLAPAAPGCPIHSVLLLVSHVGVLPFFPLCCWSRHLDEGLRLPKSVGRFPGISSAGSAMGPDFSGGVLEY</sequence>
<keyword evidence="2" id="KW-1185">Reference proteome</keyword>
<dbReference type="AlphaFoldDB" id="A0AAV7PA11"/>
<dbReference type="Proteomes" id="UP001066276">
    <property type="component" value="Chromosome 7"/>
</dbReference>
<gene>
    <name evidence="1" type="ORF">NDU88_002448</name>
</gene>
<dbReference type="EMBL" id="JANPWB010000011">
    <property type="protein sequence ID" value="KAJ1123984.1"/>
    <property type="molecule type" value="Genomic_DNA"/>
</dbReference>
<comment type="caution">
    <text evidence="1">The sequence shown here is derived from an EMBL/GenBank/DDBJ whole genome shotgun (WGS) entry which is preliminary data.</text>
</comment>
<accession>A0AAV7PA11</accession>
<protein>
    <submittedName>
        <fullName evidence="1">Uncharacterized protein</fullName>
    </submittedName>
</protein>
<name>A0AAV7PA11_PLEWA</name>
<organism evidence="1 2">
    <name type="scientific">Pleurodeles waltl</name>
    <name type="common">Iberian ribbed newt</name>
    <dbReference type="NCBI Taxonomy" id="8319"/>
    <lineage>
        <taxon>Eukaryota</taxon>
        <taxon>Metazoa</taxon>
        <taxon>Chordata</taxon>
        <taxon>Craniata</taxon>
        <taxon>Vertebrata</taxon>
        <taxon>Euteleostomi</taxon>
        <taxon>Amphibia</taxon>
        <taxon>Batrachia</taxon>
        <taxon>Caudata</taxon>
        <taxon>Salamandroidea</taxon>
        <taxon>Salamandridae</taxon>
        <taxon>Pleurodelinae</taxon>
        <taxon>Pleurodeles</taxon>
    </lineage>
</organism>
<proteinExistence type="predicted"/>